<dbReference type="OrthoDB" id="823504at2759"/>
<evidence type="ECO:0000256" key="3">
    <source>
        <dbReference type="ARBA" id="ARBA00023002"/>
    </source>
</evidence>
<dbReference type="PANTHER" id="PTHR11903">
    <property type="entry name" value="PROSTAGLANDIN G/H SYNTHASE"/>
    <property type="match status" value="1"/>
</dbReference>
<dbReference type="GO" id="GO:0006631">
    <property type="term" value="P:fatty acid metabolic process"/>
    <property type="evidence" value="ECO:0007669"/>
    <property type="project" value="UniProtKB-ARBA"/>
</dbReference>
<comment type="caution">
    <text evidence="7">The sequence shown here is derived from an EMBL/GenBank/DDBJ whole genome shotgun (WGS) entry which is preliminary data.</text>
</comment>
<dbReference type="GO" id="GO:0006979">
    <property type="term" value="P:response to oxidative stress"/>
    <property type="evidence" value="ECO:0007669"/>
    <property type="project" value="InterPro"/>
</dbReference>
<dbReference type="Proteomes" id="UP000722485">
    <property type="component" value="Unassembled WGS sequence"/>
</dbReference>
<evidence type="ECO:0000256" key="5">
    <source>
        <dbReference type="PIRSR" id="PIRSR619791-2"/>
    </source>
</evidence>
<feature type="region of interest" description="Disordered" evidence="6">
    <location>
        <begin position="514"/>
        <end position="540"/>
    </location>
</feature>
<evidence type="ECO:0000256" key="2">
    <source>
        <dbReference type="ARBA" id="ARBA00022964"/>
    </source>
</evidence>
<proteinExistence type="predicted"/>
<keyword evidence="8" id="KW-1185">Reference proteome</keyword>
<sequence length="1375" mass="155549">MSFDSTERLLKDKKEKKEQLIEAWNKDFSGDGEKWSTFHGDGLIGDKARPDGTIAGILNTAGDIRRLLTFDNLGDIATVAGKKLTGGGLDLESGSKLVAALSNDSNLRASFIESQVKDKYDKMLHPPLSYLGDAFKYRTPDGKFNSAMHPHLGQGGAPYAKTVPSKTHPLGALPDPSDVFDRLMARDGPTRESKSGLSSMLIYHATIIIHDIFRTNASDKNISDSSSYLDLSPLYGFTEGMQRSVRDDKYKLGLLKPDCFAEDRLLRQPPGVCIMLVMYNRYHNYAATQLRRINENNKFSVPNKFQGTKLSAAVTAFASPAHDATEAEKKKFKDLLSRYDDAWKDWVALDSPEEHPAFHDLENELNNKLQAAGYLTPGDNAEAKALEAFNLGWKAAWDKLDDDLFNTARLITCGIYIQVSIHDYLRALMGFHQYNTNFTLDPRVDMKDHKNVSRGLGNQVTVEFNLLYRFHCAITANDEAYTEEYLRRKAVDAEIKDFDPKNMTMEQFLKIAKTPESPTEPKDQEFGLKKSKGQEGGLEEDKDHFKRDKITRLFSDQQMIDALTKAMDTPIGNFGPQNVPKCMKPVELMGIIQARKWEVGTLNDFRDFFGMKRHKTFGDISADPDVEEALRDLYEHPDKVELYPGIFCESDGDKNADPGPSEKEFALWAAIFSDAITLVRSDRFYTVDWNTNSLTTWGMKEVTPDNNVLKSSVFHRLYQRAFPEWFPADSIRFFHPFYTSTKNAEYAQKQELAKGFKINLSADEQIKVKRTDPEYDCTPGDPKKPVKPLVLDEIWQIKAILFDDSDLLVHPARLLALPYLPKAVADILKPGQKNINESKDAKKNDRVQVDPSILRNHFEGLMRNILIRNAINMTPKKGENEQKIWQIDVVKDFAIPVVTRYVADFLGFADSIRSESNPNGKYSENYIYQHITNCQTFLAYNVDETKFLKRREAFSKSMEFLFKLTEGGNILEANKWGITRSITSLWREDKSPVKELGFKVAEEILKTESDSGKAAAILLLIGLDNAYNSVLAFASVLNSFFQGLDNLSMRQAKGWAKDDETCAWLQVQALAFNDDPTSFDEIEKLVLKAQRDSVKHPIIRKARKQREFTDESDQSRKFTVAKNQTVICDIYNAGRPKTGATNGTTHKEDDDADLLAYCSSFTEMFVNYHPKELARCSLTVMVRVLARMKDLRRGHDTQGKFRRVNIDAQYEGYSNYMAPMRMREISLKVKHGLEVLEKNKPKSTDGTDALKKYMKEKERLEEIFKAEKLKPATYTYLTPEWDEMIPFPTTWKLRFDGCGESTYGNPRFSYLTPKTVYDTEPPWYQPTGPSHTGGSFGDPSAKVPKSSGELPASAGCGMSSIAPVIPSAPLTNGHI</sequence>
<dbReference type="GO" id="GO:0046872">
    <property type="term" value="F:metal ion binding"/>
    <property type="evidence" value="ECO:0007669"/>
    <property type="project" value="UniProtKB-KW"/>
</dbReference>
<dbReference type="PANTHER" id="PTHR11903:SF13">
    <property type="entry name" value="LINOLEATE 10R-LIPOXYGENASE"/>
    <property type="match status" value="1"/>
</dbReference>
<dbReference type="Gene3D" id="1.10.640.10">
    <property type="entry name" value="Haem peroxidase domain superfamily, animal type"/>
    <property type="match status" value="1"/>
</dbReference>
<keyword evidence="2" id="KW-0223">Dioxygenase</keyword>
<feature type="binding site" description="axial binding residue" evidence="5">
    <location>
        <position position="471"/>
    </location>
    <ligand>
        <name>heme b</name>
        <dbReference type="ChEBI" id="CHEBI:60344"/>
    </ligand>
    <ligandPart>
        <name>Fe</name>
        <dbReference type="ChEBI" id="CHEBI:18248"/>
    </ligandPart>
</feature>
<dbReference type="InterPro" id="IPR010255">
    <property type="entry name" value="Haem_peroxidase_sf"/>
</dbReference>
<name>A0A9P5LDM3_9HYPO</name>
<dbReference type="InterPro" id="IPR034812">
    <property type="entry name" value="Ppo-like_N"/>
</dbReference>
<evidence type="ECO:0000256" key="1">
    <source>
        <dbReference type="ARBA" id="ARBA00022723"/>
    </source>
</evidence>
<keyword evidence="1 5" id="KW-0479">Metal-binding</keyword>
<feature type="compositionally biased region" description="Basic and acidic residues" evidence="6">
    <location>
        <begin position="519"/>
        <end position="528"/>
    </location>
</feature>
<organism evidence="7 8">
    <name type="scientific">Cylindrodendrum hubeiense</name>
    <dbReference type="NCBI Taxonomy" id="595255"/>
    <lineage>
        <taxon>Eukaryota</taxon>
        <taxon>Fungi</taxon>
        <taxon>Dikarya</taxon>
        <taxon>Ascomycota</taxon>
        <taxon>Pezizomycotina</taxon>
        <taxon>Sordariomycetes</taxon>
        <taxon>Hypocreomycetidae</taxon>
        <taxon>Hypocreales</taxon>
        <taxon>Nectriaceae</taxon>
        <taxon>Cylindrodendrum</taxon>
    </lineage>
</organism>
<accession>A0A9P5LDM3</accession>
<feature type="region of interest" description="Disordered" evidence="6">
    <location>
        <begin position="1321"/>
        <end position="1352"/>
    </location>
</feature>
<dbReference type="Pfam" id="PF03098">
    <property type="entry name" value="An_peroxidase"/>
    <property type="match status" value="1"/>
</dbReference>
<dbReference type="EMBL" id="JAANBB010000252">
    <property type="protein sequence ID" value="KAF7545463.1"/>
    <property type="molecule type" value="Genomic_DNA"/>
</dbReference>
<dbReference type="InterPro" id="IPR050783">
    <property type="entry name" value="Oxylipin_biosynth_metab"/>
</dbReference>
<dbReference type="InterPro" id="IPR037120">
    <property type="entry name" value="Haem_peroxidase_sf_animal"/>
</dbReference>
<gene>
    <name evidence="7" type="ORF">G7Z17_g9144</name>
</gene>
<evidence type="ECO:0000256" key="6">
    <source>
        <dbReference type="SAM" id="MobiDB-lite"/>
    </source>
</evidence>
<evidence type="ECO:0000313" key="8">
    <source>
        <dbReference type="Proteomes" id="UP000722485"/>
    </source>
</evidence>
<reference evidence="7" key="1">
    <citation type="submission" date="2020-03" db="EMBL/GenBank/DDBJ databases">
        <title>Draft Genome Sequence of Cylindrodendrum hubeiense.</title>
        <authorList>
            <person name="Buettner E."/>
            <person name="Kellner H."/>
        </authorList>
    </citation>
    <scope>NUCLEOTIDE SEQUENCE</scope>
    <source>
        <strain evidence="7">IHI 201604</strain>
    </source>
</reference>
<dbReference type="GO" id="GO:0004601">
    <property type="term" value="F:peroxidase activity"/>
    <property type="evidence" value="ECO:0007669"/>
    <property type="project" value="InterPro"/>
</dbReference>
<evidence type="ECO:0000256" key="4">
    <source>
        <dbReference type="ARBA" id="ARBA00023004"/>
    </source>
</evidence>
<keyword evidence="4 5" id="KW-0408">Iron</keyword>
<dbReference type="InterPro" id="IPR019791">
    <property type="entry name" value="Haem_peroxidase_animal"/>
</dbReference>
<protein>
    <submittedName>
        <fullName evidence="7">Uncharacterized protein</fullName>
    </submittedName>
</protein>
<keyword evidence="3" id="KW-0560">Oxidoreductase</keyword>
<dbReference type="GO" id="GO:0020037">
    <property type="term" value="F:heme binding"/>
    <property type="evidence" value="ECO:0007669"/>
    <property type="project" value="InterPro"/>
</dbReference>
<dbReference type="CDD" id="cd09817">
    <property type="entry name" value="linoleate_diol_synthase_like"/>
    <property type="match status" value="1"/>
</dbReference>
<evidence type="ECO:0000313" key="7">
    <source>
        <dbReference type="EMBL" id="KAF7545463.1"/>
    </source>
</evidence>
<keyword evidence="5" id="KW-0349">Heme</keyword>
<dbReference type="SUPFAM" id="SSF48113">
    <property type="entry name" value="Heme-dependent peroxidases"/>
    <property type="match status" value="1"/>
</dbReference>
<dbReference type="PROSITE" id="PS50292">
    <property type="entry name" value="PEROXIDASE_3"/>
    <property type="match status" value="1"/>
</dbReference>
<dbReference type="GO" id="GO:0051213">
    <property type="term" value="F:dioxygenase activity"/>
    <property type="evidence" value="ECO:0007669"/>
    <property type="project" value="UniProtKB-KW"/>
</dbReference>